<proteinExistence type="predicted"/>
<evidence type="ECO:0000313" key="4">
    <source>
        <dbReference type="Proteomes" id="UP000276223"/>
    </source>
</evidence>
<name>A0A3N1UDV1_9BACT</name>
<dbReference type="OrthoDB" id="9785995at2"/>
<gene>
    <name evidence="3" type="ORF">EDC27_3129</name>
</gene>
<dbReference type="GO" id="GO:0008276">
    <property type="term" value="F:protein methyltransferase activity"/>
    <property type="evidence" value="ECO:0007669"/>
    <property type="project" value="TreeGrafter"/>
</dbReference>
<dbReference type="Gene3D" id="3.40.50.150">
    <property type="entry name" value="Vaccinia Virus protein VP39"/>
    <property type="match status" value="1"/>
</dbReference>
<sequence length="296" mass="32778">MAQDCLKVKRSSKTRPSCHREARNNLPKKLYVLECLVKPGCEGGGVSGEGLVGCWREPPYVYCFYDRKVTQLVVAHLASKGFHVTGRYEINYDQWQRLPPQCVTVGPFRILCASPFDNELSAHSLDIIVQPGLVFGSGMHPTTQLCLNLLARVFAPESMKTVVDVGTGTGILALAAARLGAQRVLALDVNPLATQEAAANVRKNRLEHQVLVVTANSLDAIGNFGELLLLNLEWPNLRAVLRTDGWKRFPWVICSGYLQSQTQPLECVFLETHTLHSHAVQEDWAASFWTRSPSCP</sequence>
<protein>
    <submittedName>
        <fullName evidence="3">Ribosomal protein L11 methylase PrmA</fullName>
    </submittedName>
</protein>
<reference evidence="3 4" key="1">
    <citation type="submission" date="2018-11" db="EMBL/GenBank/DDBJ databases">
        <title>Genomic Encyclopedia of Type Strains, Phase IV (KMG-IV): sequencing the most valuable type-strain genomes for metagenomic binning, comparative biology and taxonomic classification.</title>
        <authorList>
            <person name="Goeker M."/>
        </authorList>
    </citation>
    <scope>NUCLEOTIDE SEQUENCE [LARGE SCALE GENOMIC DNA]</scope>
    <source>
        <strain evidence="3 4">DSM 22027</strain>
    </source>
</reference>
<dbReference type="PANTHER" id="PTHR43648:SF1">
    <property type="entry name" value="ELECTRON TRANSFER FLAVOPROTEIN BETA SUBUNIT LYSINE METHYLTRANSFERASE"/>
    <property type="match status" value="1"/>
</dbReference>
<dbReference type="AlphaFoldDB" id="A0A3N1UDV1"/>
<dbReference type="GO" id="GO:0005840">
    <property type="term" value="C:ribosome"/>
    <property type="evidence" value="ECO:0007669"/>
    <property type="project" value="UniProtKB-KW"/>
</dbReference>
<keyword evidence="2" id="KW-0808">Transferase</keyword>
<comment type="caution">
    <text evidence="3">The sequence shown here is derived from an EMBL/GenBank/DDBJ whole genome shotgun (WGS) entry which is preliminary data.</text>
</comment>
<accession>A0A3N1UDV1</accession>
<keyword evidence="3" id="KW-0687">Ribonucleoprotein</keyword>
<dbReference type="Pfam" id="PF06325">
    <property type="entry name" value="PrmA"/>
    <property type="match status" value="1"/>
</dbReference>
<evidence type="ECO:0000256" key="2">
    <source>
        <dbReference type="ARBA" id="ARBA00022679"/>
    </source>
</evidence>
<dbReference type="Proteomes" id="UP000276223">
    <property type="component" value="Unassembled WGS sequence"/>
</dbReference>
<organism evidence="3 4">
    <name type="scientific">Desulfosoma caldarium</name>
    <dbReference type="NCBI Taxonomy" id="610254"/>
    <lineage>
        <taxon>Bacteria</taxon>
        <taxon>Pseudomonadati</taxon>
        <taxon>Thermodesulfobacteriota</taxon>
        <taxon>Syntrophobacteria</taxon>
        <taxon>Syntrophobacterales</taxon>
        <taxon>Syntrophobacteraceae</taxon>
        <taxon>Desulfosoma</taxon>
    </lineage>
</organism>
<keyword evidence="1 3" id="KW-0489">Methyltransferase</keyword>
<dbReference type="InterPro" id="IPR050078">
    <property type="entry name" value="Ribosomal_L11_MeTrfase_PrmA"/>
</dbReference>
<dbReference type="CDD" id="cd02440">
    <property type="entry name" value="AdoMet_MTases"/>
    <property type="match status" value="1"/>
</dbReference>
<keyword evidence="4" id="KW-1185">Reference proteome</keyword>
<dbReference type="PANTHER" id="PTHR43648">
    <property type="entry name" value="ELECTRON TRANSFER FLAVOPROTEIN BETA SUBUNIT LYSINE METHYLTRANSFERASE"/>
    <property type="match status" value="1"/>
</dbReference>
<dbReference type="EMBL" id="RJVA01000017">
    <property type="protein sequence ID" value="ROQ89592.1"/>
    <property type="molecule type" value="Genomic_DNA"/>
</dbReference>
<dbReference type="SUPFAM" id="SSF53335">
    <property type="entry name" value="S-adenosyl-L-methionine-dependent methyltransferases"/>
    <property type="match status" value="1"/>
</dbReference>
<dbReference type="GO" id="GO:0032259">
    <property type="term" value="P:methylation"/>
    <property type="evidence" value="ECO:0007669"/>
    <property type="project" value="UniProtKB-KW"/>
</dbReference>
<evidence type="ECO:0000256" key="1">
    <source>
        <dbReference type="ARBA" id="ARBA00022603"/>
    </source>
</evidence>
<keyword evidence="3" id="KW-0689">Ribosomal protein</keyword>
<evidence type="ECO:0000313" key="3">
    <source>
        <dbReference type="EMBL" id="ROQ89592.1"/>
    </source>
</evidence>
<dbReference type="InterPro" id="IPR029063">
    <property type="entry name" value="SAM-dependent_MTases_sf"/>
</dbReference>